<dbReference type="AlphaFoldDB" id="A0AAE9XRL2"/>
<dbReference type="SUPFAM" id="SSF51161">
    <property type="entry name" value="Trimeric LpxA-like enzymes"/>
    <property type="match status" value="1"/>
</dbReference>
<dbReference type="PANTHER" id="PTHR13061:SF29">
    <property type="entry name" value="GAMMA CARBONIC ANHYDRASE-LIKE 1, MITOCHONDRIAL-RELATED"/>
    <property type="match status" value="1"/>
</dbReference>
<dbReference type="PANTHER" id="PTHR13061">
    <property type="entry name" value="DYNACTIN SUBUNIT P25"/>
    <property type="match status" value="1"/>
</dbReference>
<proteinExistence type="predicted"/>
<accession>A0AAE9XRL2</accession>
<dbReference type="Proteomes" id="UP001217500">
    <property type="component" value="Chromosome"/>
</dbReference>
<dbReference type="InterPro" id="IPR001451">
    <property type="entry name" value="Hexapep"/>
</dbReference>
<dbReference type="RefSeq" id="WP_289501913.1">
    <property type="nucleotide sequence ID" value="NZ_CP116805.1"/>
</dbReference>
<gene>
    <name evidence="1" type="ORF">PH603_08745</name>
</gene>
<keyword evidence="2" id="KW-1185">Reference proteome</keyword>
<sequence>MIYALDGVRPRFEDDSVWVAPNAAVIGNVWLGKDASVWFGVTVRGDTEEIRIGEGTNVQDGSVLHADPGKPLVIGKGVTVGHKVMLHGCEIGDDTLIGMGATILNGARIGAGSIVGAGALITEGKEFPEGSLIIGAPARVARTLGEAERKMLQLSSLHYVENARRFSQSLEEADAEILADGTVSG</sequence>
<protein>
    <submittedName>
        <fullName evidence="1">Gamma carbonic anhydrase family protein</fullName>
    </submittedName>
</protein>
<dbReference type="InterPro" id="IPR011004">
    <property type="entry name" value="Trimer_LpxA-like_sf"/>
</dbReference>
<dbReference type="Gene3D" id="2.160.10.10">
    <property type="entry name" value="Hexapeptide repeat proteins"/>
    <property type="match status" value="1"/>
</dbReference>
<reference evidence="1" key="1">
    <citation type="submission" date="2023-01" db="EMBL/GenBank/DDBJ databases">
        <title>The genome sequence of Kordiimonadaceae bacterium 6D33.</title>
        <authorList>
            <person name="Liu Y."/>
        </authorList>
    </citation>
    <scope>NUCLEOTIDE SEQUENCE</scope>
    <source>
        <strain evidence="1">6D33</strain>
    </source>
</reference>
<dbReference type="InterPro" id="IPR047324">
    <property type="entry name" value="LbH_gamma_CA-like"/>
</dbReference>
<dbReference type="EMBL" id="CP116805">
    <property type="protein sequence ID" value="WCL52625.1"/>
    <property type="molecule type" value="Genomic_DNA"/>
</dbReference>
<name>A0AAE9XRL2_9PROT</name>
<evidence type="ECO:0000313" key="1">
    <source>
        <dbReference type="EMBL" id="WCL52625.1"/>
    </source>
</evidence>
<organism evidence="1 2">
    <name type="scientific">Gimibacter soli</name>
    <dbReference type="NCBI Taxonomy" id="3024400"/>
    <lineage>
        <taxon>Bacteria</taxon>
        <taxon>Pseudomonadati</taxon>
        <taxon>Pseudomonadota</taxon>
        <taxon>Alphaproteobacteria</taxon>
        <taxon>Kordiimonadales</taxon>
        <taxon>Temperatibacteraceae</taxon>
        <taxon>Gimibacter</taxon>
    </lineage>
</organism>
<dbReference type="InterPro" id="IPR050484">
    <property type="entry name" value="Transf_Hexapept/Carb_Anhydrase"/>
</dbReference>
<evidence type="ECO:0000313" key="2">
    <source>
        <dbReference type="Proteomes" id="UP001217500"/>
    </source>
</evidence>
<dbReference type="KEGG" id="gso:PH603_08745"/>
<dbReference type="Pfam" id="PF00132">
    <property type="entry name" value="Hexapep"/>
    <property type="match status" value="1"/>
</dbReference>
<dbReference type="CDD" id="cd04645">
    <property type="entry name" value="LbH_gamma_CA_like"/>
    <property type="match status" value="1"/>
</dbReference>